<feature type="region of interest" description="Disordered" evidence="1">
    <location>
        <begin position="357"/>
        <end position="383"/>
    </location>
</feature>
<dbReference type="SMART" id="SM00228">
    <property type="entry name" value="PDZ"/>
    <property type="match status" value="1"/>
</dbReference>
<dbReference type="InterPro" id="IPR001478">
    <property type="entry name" value="PDZ"/>
</dbReference>
<evidence type="ECO:0000259" key="3">
    <source>
        <dbReference type="SMART" id="SM00228"/>
    </source>
</evidence>
<dbReference type="GO" id="GO:0006508">
    <property type="term" value="P:proteolysis"/>
    <property type="evidence" value="ECO:0007669"/>
    <property type="project" value="UniProtKB-KW"/>
</dbReference>
<keyword evidence="2" id="KW-0732">Signal</keyword>
<dbReference type="InterPro" id="IPR036034">
    <property type="entry name" value="PDZ_sf"/>
</dbReference>
<feature type="domain" description="PDZ" evidence="3">
    <location>
        <begin position="93"/>
        <end position="174"/>
    </location>
</feature>
<reference evidence="4 5" key="1">
    <citation type="submission" date="2019-02" db="EMBL/GenBank/DDBJ databases">
        <title>Deep-cultivation of Planctomycetes and their phenomic and genomic characterization uncovers novel biology.</title>
        <authorList>
            <person name="Wiegand S."/>
            <person name="Jogler M."/>
            <person name="Boedeker C."/>
            <person name="Pinto D."/>
            <person name="Vollmers J."/>
            <person name="Rivas-Marin E."/>
            <person name="Kohn T."/>
            <person name="Peeters S.H."/>
            <person name="Heuer A."/>
            <person name="Rast P."/>
            <person name="Oberbeckmann S."/>
            <person name="Bunk B."/>
            <person name="Jeske O."/>
            <person name="Meyerdierks A."/>
            <person name="Storesund J.E."/>
            <person name="Kallscheuer N."/>
            <person name="Luecker S."/>
            <person name="Lage O.M."/>
            <person name="Pohl T."/>
            <person name="Merkel B.J."/>
            <person name="Hornburger P."/>
            <person name="Mueller R.-W."/>
            <person name="Bruemmer F."/>
            <person name="Labrenz M."/>
            <person name="Spormann A.M."/>
            <person name="Op den Camp H."/>
            <person name="Overmann J."/>
            <person name="Amann R."/>
            <person name="Jetten M.S.M."/>
            <person name="Mascher T."/>
            <person name="Medema M.H."/>
            <person name="Devos D.P."/>
            <person name="Kaster A.-K."/>
            <person name="Ovreas L."/>
            <person name="Rohde M."/>
            <person name="Galperin M.Y."/>
            <person name="Jogler C."/>
        </authorList>
    </citation>
    <scope>NUCLEOTIDE SEQUENCE [LARGE SCALE GENOMIC DNA]</scope>
    <source>
        <strain evidence="4 5">Spa11</strain>
    </source>
</reference>
<evidence type="ECO:0000313" key="4">
    <source>
        <dbReference type="EMBL" id="QDV76194.1"/>
    </source>
</evidence>
<keyword evidence="4" id="KW-0645">Protease</keyword>
<name>A0A518KEI0_9BACT</name>
<dbReference type="Pfam" id="PF17820">
    <property type="entry name" value="PDZ_6"/>
    <property type="match status" value="1"/>
</dbReference>
<evidence type="ECO:0000256" key="1">
    <source>
        <dbReference type="SAM" id="MobiDB-lite"/>
    </source>
</evidence>
<accession>A0A518KEI0</accession>
<proteinExistence type="predicted"/>
<evidence type="ECO:0000313" key="5">
    <source>
        <dbReference type="Proteomes" id="UP000316426"/>
    </source>
</evidence>
<dbReference type="InterPro" id="IPR041489">
    <property type="entry name" value="PDZ_6"/>
</dbReference>
<organism evidence="4 5">
    <name type="scientific">Botrimarina mediterranea</name>
    <dbReference type="NCBI Taxonomy" id="2528022"/>
    <lineage>
        <taxon>Bacteria</taxon>
        <taxon>Pseudomonadati</taxon>
        <taxon>Planctomycetota</taxon>
        <taxon>Planctomycetia</taxon>
        <taxon>Pirellulales</taxon>
        <taxon>Lacipirellulaceae</taxon>
        <taxon>Botrimarina</taxon>
    </lineage>
</organism>
<dbReference type="AlphaFoldDB" id="A0A518KEI0"/>
<dbReference type="Gene3D" id="2.30.42.10">
    <property type="match status" value="1"/>
</dbReference>
<dbReference type="Proteomes" id="UP000316426">
    <property type="component" value="Chromosome"/>
</dbReference>
<keyword evidence="5" id="KW-1185">Reference proteome</keyword>
<feature type="chain" id="PRO_5022140046" evidence="2">
    <location>
        <begin position="27"/>
        <end position="383"/>
    </location>
</feature>
<feature type="signal peptide" evidence="2">
    <location>
        <begin position="1"/>
        <end position="26"/>
    </location>
</feature>
<protein>
    <submittedName>
        <fullName evidence="4">Putative periplasmic serine endoprotease DegP-like</fullName>
        <ecNumber evidence="4">3.4.21.107</ecNumber>
    </submittedName>
</protein>
<dbReference type="EMBL" id="CP036349">
    <property type="protein sequence ID" value="QDV76194.1"/>
    <property type="molecule type" value="Genomic_DNA"/>
</dbReference>
<gene>
    <name evidence="4" type="primary">mucD_7</name>
    <name evidence="4" type="ORF">Spa11_44190</name>
</gene>
<evidence type="ECO:0000256" key="2">
    <source>
        <dbReference type="SAM" id="SignalP"/>
    </source>
</evidence>
<keyword evidence="4" id="KW-0378">Hydrolase</keyword>
<sequence precursor="true">MRVFGLLAVAAAALAAVQMVSPSVLAQVNVDVEDAPAEDEGTLIQIGPDGGVNVDVDVDGDRARRLRERMLERRAARQGGVDFAPRAVSRYWIGVGGESVSDAIRAQVDLADNEGLLLGAVDPEGPAGKAGVRRFDILVRANGEPIASIEPLAEIVGQQGEAKAPITLELLRRGKPVVVEVTPEERPAEAAVAVPENFGRRGLFGPGGLFGADGVFANGEGLGEGELGAMLEGMPMAAGVSVSVRREGEGPAQVTVTQGDKTWTFDEGDDEAIAKLPGDVRPMVEQMLNNQGGVFQPGFEGFGLDVPGFQMQLQGDAAMRMRAMEERMRALQSRMGAEPPRSGVPEIAPQENLDEAPAFVPEEPTPPEAEWPTELVVPANPEE</sequence>
<dbReference type="SUPFAM" id="SSF50156">
    <property type="entry name" value="PDZ domain-like"/>
    <property type="match status" value="1"/>
</dbReference>
<dbReference type="GO" id="GO:0008233">
    <property type="term" value="F:peptidase activity"/>
    <property type="evidence" value="ECO:0007669"/>
    <property type="project" value="UniProtKB-KW"/>
</dbReference>
<dbReference type="RefSeq" id="WP_145116654.1">
    <property type="nucleotide sequence ID" value="NZ_CP036349.1"/>
</dbReference>
<dbReference type="KEGG" id="bmei:Spa11_44190"/>
<dbReference type="EC" id="3.4.21.107" evidence="4"/>